<dbReference type="Pfam" id="PF20016">
    <property type="entry name" value="ThsA_Macro"/>
    <property type="match status" value="1"/>
</dbReference>
<proteinExistence type="predicted"/>
<protein>
    <submittedName>
        <fullName evidence="3">DUF6430 domain-containing protein</fullName>
    </submittedName>
</protein>
<evidence type="ECO:0000313" key="4">
    <source>
        <dbReference type="Proteomes" id="UP001198612"/>
    </source>
</evidence>
<name>A0AAW4WFU9_9FIRM</name>
<feature type="transmembrane region" description="Helical" evidence="1">
    <location>
        <begin position="49"/>
        <end position="74"/>
    </location>
</feature>
<dbReference type="Proteomes" id="UP001198612">
    <property type="component" value="Unassembled WGS sequence"/>
</dbReference>
<evidence type="ECO:0000259" key="2">
    <source>
        <dbReference type="Pfam" id="PF20016"/>
    </source>
</evidence>
<keyword evidence="4" id="KW-1185">Reference proteome</keyword>
<organism evidence="3 4">
    <name type="scientific">Blautia fusiformis</name>
    <dbReference type="NCBI Taxonomy" id="2881264"/>
    <lineage>
        <taxon>Bacteria</taxon>
        <taxon>Bacillati</taxon>
        <taxon>Bacillota</taxon>
        <taxon>Clostridia</taxon>
        <taxon>Lachnospirales</taxon>
        <taxon>Lachnospiraceae</taxon>
        <taxon>Blautia</taxon>
    </lineage>
</organism>
<keyword evidence="1" id="KW-1133">Transmembrane helix</keyword>
<keyword evidence="1" id="KW-0472">Membrane</keyword>
<gene>
    <name evidence="3" type="ORF">LKD40_10835</name>
</gene>
<feature type="domain" description="Thoeris protein ThsA Macro" evidence="2">
    <location>
        <begin position="94"/>
        <end position="281"/>
    </location>
</feature>
<dbReference type="EMBL" id="JAJEQQ010000016">
    <property type="protein sequence ID" value="MCC2228291.1"/>
    <property type="molecule type" value="Genomic_DNA"/>
</dbReference>
<reference evidence="3 4" key="1">
    <citation type="submission" date="2021-10" db="EMBL/GenBank/DDBJ databases">
        <title>Anaerobic single-cell dispensing facilitates the cultivation of human gut bacteria.</title>
        <authorList>
            <person name="Afrizal A."/>
        </authorList>
    </citation>
    <scope>NUCLEOTIDE SEQUENCE [LARGE SCALE GENOMIC DNA]</scope>
    <source>
        <strain evidence="3 4">CLA-AA-H217</strain>
    </source>
</reference>
<evidence type="ECO:0000313" key="3">
    <source>
        <dbReference type="EMBL" id="MCC2228291.1"/>
    </source>
</evidence>
<comment type="caution">
    <text evidence="3">The sequence shown here is derived from an EMBL/GenBank/DDBJ whole genome shotgun (WGS) entry which is preliminary data.</text>
</comment>
<dbReference type="RefSeq" id="WP_227588821.1">
    <property type="nucleotide sequence ID" value="NZ_JAJEQQ010000016.1"/>
</dbReference>
<dbReference type="AlphaFoldDB" id="A0AAW4WFU9"/>
<evidence type="ECO:0000256" key="1">
    <source>
        <dbReference type="SAM" id="Phobius"/>
    </source>
</evidence>
<keyword evidence="1" id="KW-0812">Transmembrane</keyword>
<feature type="transmembrane region" description="Helical" evidence="1">
    <location>
        <begin position="21"/>
        <end position="43"/>
    </location>
</feature>
<dbReference type="InterPro" id="IPR045535">
    <property type="entry name" value="ThsA_Macro"/>
</dbReference>
<sequence>MKILFRTMRYNWRYIFSKSNKIAVALFSVWGFVTLVTPTDIMLNCIDNVVLRIIVAVLILMVIYFAIVIGVTIYTKQRKQVKIFDLHSNHSLFVEYGDLFNSGDPNEEKNIAFAGNRCFDTIVDDDLIGSKKIHGMALKRIYEQGNRDSDTVSNEIQNNLSLHGYKYTDLKQKEKRSGNLRRYDVGSVAEINGLNNEQYFILGLTYFDNELRAHVEKIDYIKAIASLVKYISERSQGFSTYMPVIGTGGADAGSVNDLVVYIVKTIELFKDEIDCDIHIVVSDKEEKLGLMNMKMLWGGTTREQNRYICCL</sequence>
<accession>A0AAW4WFU9</accession>